<sequence>MLGGTVLPATWLYVSGTVIMGGAVLNGVLAGRTDDTETEPDERRVETDGGRTEAAPDVTALQRRVDALERELDEKTVRRDALESDLKGYVRSRVRRNHARGWGPYLVLLYGTVMTLGAFYWLDGGWAILAMLVIGFSTLGLYTVMVLVGVSLNALGVPGKVAGWLRSKR</sequence>
<keyword evidence="5" id="KW-1185">Reference proteome</keyword>
<feature type="transmembrane region" description="Helical" evidence="3">
    <location>
        <begin position="12"/>
        <end position="30"/>
    </location>
</feature>
<evidence type="ECO:0000256" key="2">
    <source>
        <dbReference type="SAM" id="MobiDB-lite"/>
    </source>
</evidence>
<dbReference type="RefSeq" id="WP_021780397.1">
    <property type="nucleotide sequence ID" value="NZ_BANO01000260.1"/>
</dbReference>
<gene>
    <name evidence="4" type="ORF">MBEHAL_1828</name>
</gene>
<evidence type="ECO:0000313" key="5">
    <source>
        <dbReference type="Proteomes" id="UP000016986"/>
    </source>
</evidence>
<protein>
    <submittedName>
        <fullName evidence="4">Inner membrane protein YihY, formerly thought to be RNase BN</fullName>
    </submittedName>
</protein>
<feature type="transmembrane region" description="Helical" evidence="3">
    <location>
        <begin position="128"/>
        <end position="150"/>
    </location>
</feature>
<accession>U3AE70</accession>
<evidence type="ECO:0000256" key="3">
    <source>
        <dbReference type="SAM" id="Phobius"/>
    </source>
</evidence>
<dbReference type="AlphaFoldDB" id="U3AE70"/>
<keyword evidence="3" id="KW-0472">Membrane</keyword>
<evidence type="ECO:0000313" key="4">
    <source>
        <dbReference type="EMBL" id="GAD53068.1"/>
    </source>
</evidence>
<dbReference type="EMBL" id="BATA01000046">
    <property type="protein sequence ID" value="GAD53068.1"/>
    <property type="molecule type" value="Genomic_DNA"/>
</dbReference>
<keyword evidence="3" id="KW-0812">Transmembrane</keyword>
<dbReference type="eggNOG" id="arCOG07870">
    <property type="taxonomic scope" value="Archaea"/>
</dbReference>
<evidence type="ECO:0000256" key="1">
    <source>
        <dbReference type="SAM" id="Coils"/>
    </source>
</evidence>
<keyword evidence="1" id="KW-0175">Coiled coil</keyword>
<feature type="compositionally biased region" description="Basic and acidic residues" evidence="2">
    <location>
        <begin position="41"/>
        <end position="51"/>
    </location>
</feature>
<dbReference type="Proteomes" id="UP000016986">
    <property type="component" value="Unassembled WGS sequence"/>
</dbReference>
<name>U3AE70_9EURY</name>
<proteinExistence type="predicted"/>
<organism evidence="4 5">
    <name type="scientific">Halarchaeum acidiphilum MH1-52-1</name>
    <dbReference type="NCBI Taxonomy" id="1261545"/>
    <lineage>
        <taxon>Archaea</taxon>
        <taxon>Methanobacteriati</taxon>
        <taxon>Methanobacteriota</taxon>
        <taxon>Stenosarchaea group</taxon>
        <taxon>Halobacteria</taxon>
        <taxon>Halobacteriales</taxon>
        <taxon>Halobacteriaceae</taxon>
    </lineage>
</organism>
<feature type="coiled-coil region" evidence="1">
    <location>
        <begin position="58"/>
        <end position="85"/>
    </location>
</feature>
<reference evidence="4 5" key="1">
    <citation type="submission" date="2013-09" db="EMBL/GenBank/DDBJ databases">
        <title>Whole genome sequencing of Halarchaeum acidiphilum strain MH1-52-1.</title>
        <authorList>
            <person name="Shimane Y."/>
            <person name="Minegishi H."/>
            <person name="Nishi S."/>
            <person name="Echigo A."/>
            <person name="Shuto A."/>
            <person name="Konishi M."/>
            <person name="Ito T."/>
            <person name="Ohkuma M."/>
            <person name="Ohta Y."/>
            <person name="Nagano Y."/>
            <person name="Tsubouchi T."/>
            <person name="Mori K."/>
            <person name="Usui K."/>
            <person name="Kamekura M."/>
            <person name="Usami R."/>
            <person name="Takaki Y."/>
            <person name="Hatada Y."/>
        </authorList>
    </citation>
    <scope>NUCLEOTIDE SEQUENCE [LARGE SCALE GENOMIC DNA]</scope>
    <source>
        <strain evidence="4 5">JCM 16109</strain>
    </source>
</reference>
<keyword evidence="3" id="KW-1133">Transmembrane helix</keyword>
<comment type="caution">
    <text evidence="4">The sequence shown here is derived from an EMBL/GenBank/DDBJ whole genome shotgun (WGS) entry which is preliminary data.</text>
</comment>
<feature type="transmembrane region" description="Helical" evidence="3">
    <location>
        <begin position="102"/>
        <end position="122"/>
    </location>
</feature>
<feature type="region of interest" description="Disordered" evidence="2">
    <location>
        <begin position="32"/>
        <end position="52"/>
    </location>
</feature>